<reference evidence="7 8" key="1">
    <citation type="submission" date="2017-09" db="EMBL/GenBank/DDBJ databases">
        <title>Bacterial strain isolated from the female urinary microbiota.</title>
        <authorList>
            <person name="Thomas-White K."/>
            <person name="Kumar N."/>
            <person name="Forster S."/>
            <person name="Putonti C."/>
            <person name="Lawley T."/>
            <person name="Wolfe A.J."/>
        </authorList>
    </citation>
    <scope>NUCLEOTIDE SEQUENCE [LARGE SCALE GENOMIC DNA]</scope>
    <source>
        <strain evidence="7 8">UMB0204</strain>
    </source>
</reference>
<dbReference type="Gene3D" id="3.40.1280.10">
    <property type="match status" value="1"/>
</dbReference>
<evidence type="ECO:0000313" key="8">
    <source>
        <dbReference type="Proteomes" id="UP000235658"/>
    </source>
</evidence>
<name>A0A2N6UK69_9FIRM</name>
<dbReference type="HAMAP" id="MF_00658">
    <property type="entry name" value="23SrRNA_methyltr_H"/>
    <property type="match status" value="1"/>
</dbReference>
<comment type="similarity">
    <text evidence="5 6">Belongs to the RNA methyltransferase RlmH family.</text>
</comment>
<dbReference type="InterPro" id="IPR029026">
    <property type="entry name" value="tRNA_m1G_MTases_N"/>
</dbReference>
<dbReference type="AlphaFoldDB" id="A0A2N6UK69"/>
<proteinExistence type="inferred from homology"/>
<dbReference type="SUPFAM" id="SSF75217">
    <property type="entry name" value="alpha/beta knot"/>
    <property type="match status" value="1"/>
</dbReference>
<dbReference type="GeneID" id="84577603"/>
<evidence type="ECO:0000256" key="3">
    <source>
        <dbReference type="ARBA" id="ARBA00022679"/>
    </source>
</evidence>
<accession>A0A2N6UK69</accession>
<sequence>MNISIVSVGKIKEKYFKDAISEYEKRLKPYVKLKIFEVNDEKAPENLSKKELEIIKDREADRILKKIKENSYIISLEIEGKSLSSEKFSKLIKDQMTYGMGKDLVFVIGGSNGLSKKISDRADYKLSFSKMTFPHKLMRLILIEQIYRAYKIINNEPYHK</sequence>
<dbReference type="EC" id="2.1.1.177" evidence="6"/>
<keyword evidence="3 6" id="KW-0808">Transferase</keyword>
<dbReference type="Pfam" id="PF02590">
    <property type="entry name" value="SPOUT_MTase"/>
    <property type="match status" value="1"/>
</dbReference>
<keyword evidence="1 6" id="KW-0698">rRNA processing</keyword>
<protein>
    <recommendedName>
        <fullName evidence="6">Ribosomal RNA large subunit methyltransferase H</fullName>
        <ecNumber evidence="6">2.1.1.177</ecNumber>
    </recommendedName>
    <alternativeName>
        <fullName evidence="6">23S rRNA (pseudouridine1915-N3)-methyltransferase</fullName>
    </alternativeName>
    <alternativeName>
        <fullName evidence="6">23S rRNA m3Psi1915 methyltransferase</fullName>
    </alternativeName>
    <alternativeName>
        <fullName evidence="6">rRNA (pseudouridine-N3-)-methyltransferase RlmH</fullName>
    </alternativeName>
</protein>
<dbReference type="GO" id="GO:0070038">
    <property type="term" value="F:rRNA (pseudouridine-N3-)-methyltransferase activity"/>
    <property type="evidence" value="ECO:0007669"/>
    <property type="project" value="UniProtKB-UniRule"/>
</dbReference>
<feature type="binding site" evidence="6">
    <location>
        <begin position="128"/>
        <end position="133"/>
    </location>
    <ligand>
        <name>S-adenosyl-L-methionine</name>
        <dbReference type="ChEBI" id="CHEBI:59789"/>
    </ligand>
</feature>
<evidence type="ECO:0000256" key="1">
    <source>
        <dbReference type="ARBA" id="ARBA00022552"/>
    </source>
</evidence>
<dbReference type="PANTHER" id="PTHR33603:SF1">
    <property type="entry name" value="RIBOSOMAL RNA LARGE SUBUNIT METHYLTRANSFERASE H"/>
    <property type="match status" value="1"/>
</dbReference>
<dbReference type="RefSeq" id="WP_102197316.1">
    <property type="nucleotide sequence ID" value="NZ_JAHAHW010000004.1"/>
</dbReference>
<dbReference type="CDD" id="cd18081">
    <property type="entry name" value="RlmH-like"/>
    <property type="match status" value="1"/>
</dbReference>
<dbReference type="Proteomes" id="UP000235658">
    <property type="component" value="Unassembled WGS sequence"/>
</dbReference>
<comment type="catalytic activity">
    <reaction evidence="6">
        <text>pseudouridine(1915) in 23S rRNA + S-adenosyl-L-methionine = N(3)-methylpseudouridine(1915) in 23S rRNA + S-adenosyl-L-homocysteine + H(+)</text>
        <dbReference type="Rhea" id="RHEA:42752"/>
        <dbReference type="Rhea" id="RHEA-COMP:10221"/>
        <dbReference type="Rhea" id="RHEA-COMP:10222"/>
        <dbReference type="ChEBI" id="CHEBI:15378"/>
        <dbReference type="ChEBI" id="CHEBI:57856"/>
        <dbReference type="ChEBI" id="CHEBI:59789"/>
        <dbReference type="ChEBI" id="CHEBI:65314"/>
        <dbReference type="ChEBI" id="CHEBI:74486"/>
        <dbReference type="EC" id="2.1.1.177"/>
    </reaction>
</comment>
<comment type="subunit">
    <text evidence="6">Homodimer.</text>
</comment>
<comment type="subcellular location">
    <subcellularLocation>
        <location evidence="6">Cytoplasm</location>
    </subcellularLocation>
</comment>
<gene>
    <name evidence="6" type="primary">rlmH</name>
    <name evidence="7" type="ORF">CJ192_00230</name>
</gene>
<feature type="binding site" evidence="6">
    <location>
        <position position="109"/>
    </location>
    <ligand>
        <name>S-adenosyl-L-methionine</name>
        <dbReference type="ChEBI" id="CHEBI:59789"/>
    </ligand>
</feature>
<dbReference type="InterPro" id="IPR029028">
    <property type="entry name" value="Alpha/beta_knot_MTases"/>
</dbReference>
<dbReference type="NCBIfam" id="TIGR00246">
    <property type="entry name" value="tRNA_RlmH_YbeA"/>
    <property type="match status" value="1"/>
</dbReference>
<evidence type="ECO:0000256" key="2">
    <source>
        <dbReference type="ARBA" id="ARBA00022603"/>
    </source>
</evidence>
<keyword evidence="2 6" id="KW-0489">Methyltransferase</keyword>
<comment type="function">
    <text evidence="6">Specifically methylates the pseudouridine at position 1915 (m3Psi1915) in 23S rRNA.</text>
</comment>
<dbReference type="PIRSF" id="PIRSF004505">
    <property type="entry name" value="MT_bac"/>
    <property type="match status" value="1"/>
</dbReference>
<dbReference type="InterPro" id="IPR003742">
    <property type="entry name" value="RlmH-like"/>
</dbReference>
<evidence type="ECO:0000313" key="7">
    <source>
        <dbReference type="EMBL" id="PMC82197.1"/>
    </source>
</evidence>
<organism evidence="7 8">
    <name type="scientific">Anaerococcus hydrogenalis</name>
    <dbReference type="NCBI Taxonomy" id="33029"/>
    <lineage>
        <taxon>Bacteria</taxon>
        <taxon>Bacillati</taxon>
        <taxon>Bacillota</taxon>
        <taxon>Tissierellia</taxon>
        <taxon>Tissierellales</taxon>
        <taxon>Peptoniphilaceae</taxon>
        <taxon>Anaerococcus</taxon>
    </lineage>
</organism>
<evidence type="ECO:0000256" key="6">
    <source>
        <dbReference type="HAMAP-Rule" id="MF_00658"/>
    </source>
</evidence>
<feature type="binding site" evidence="6">
    <location>
        <position position="76"/>
    </location>
    <ligand>
        <name>S-adenosyl-L-methionine</name>
        <dbReference type="ChEBI" id="CHEBI:59789"/>
    </ligand>
</feature>
<evidence type="ECO:0000256" key="4">
    <source>
        <dbReference type="ARBA" id="ARBA00022691"/>
    </source>
</evidence>
<comment type="caution">
    <text evidence="7">The sequence shown here is derived from an EMBL/GenBank/DDBJ whole genome shotgun (WGS) entry which is preliminary data.</text>
</comment>
<dbReference type="GO" id="GO:0005737">
    <property type="term" value="C:cytoplasm"/>
    <property type="evidence" value="ECO:0007669"/>
    <property type="project" value="UniProtKB-SubCell"/>
</dbReference>
<keyword evidence="4 6" id="KW-0949">S-adenosyl-L-methionine</keyword>
<keyword evidence="6" id="KW-0963">Cytoplasm</keyword>
<dbReference type="NCBIfam" id="NF000985">
    <property type="entry name" value="PRK00103.1-3"/>
    <property type="match status" value="1"/>
</dbReference>
<evidence type="ECO:0000256" key="5">
    <source>
        <dbReference type="ARBA" id="ARBA00038303"/>
    </source>
</evidence>
<dbReference type="EMBL" id="PNHP01000001">
    <property type="protein sequence ID" value="PMC82197.1"/>
    <property type="molecule type" value="Genomic_DNA"/>
</dbReference>
<dbReference type="PANTHER" id="PTHR33603">
    <property type="entry name" value="METHYLTRANSFERASE"/>
    <property type="match status" value="1"/>
</dbReference>